<accession>A0A7K3QNR5</accession>
<dbReference type="EMBL" id="JAAGMR010000091">
    <property type="protein sequence ID" value="NEB91525.1"/>
    <property type="molecule type" value="Genomic_DNA"/>
</dbReference>
<feature type="transmembrane region" description="Helical" evidence="2">
    <location>
        <begin position="97"/>
        <end position="119"/>
    </location>
</feature>
<dbReference type="Pfam" id="PF06040">
    <property type="entry name" value="Adeno_E3"/>
    <property type="match status" value="1"/>
</dbReference>
<name>A0A7K3QNR5_9ACTN</name>
<dbReference type="InterPro" id="IPR009266">
    <property type="entry name" value="Adeno_E3"/>
</dbReference>
<proteinExistence type="predicted"/>
<comment type="caution">
    <text evidence="3">The sequence shown here is derived from an EMBL/GenBank/DDBJ whole genome shotgun (WGS) entry which is preliminary data.</text>
</comment>
<dbReference type="AlphaFoldDB" id="A0A7K3QNR5"/>
<keyword evidence="2" id="KW-0472">Membrane</keyword>
<protein>
    <recommendedName>
        <fullName evidence="5">Transmembrane protein</fullName>
    </recommendedName>
</protein>
<evidence type="ECO:0000256" key="2">
    <source>
        <dbReference type="SAM" id="Phobius"/>
    </source>
</evidence>
<reference evidence="3 4" key="1">
    <citation type="submission" date="2020-01" db="EMBL/GenBank/DDBJ databases">
        <title>Insect and environment-associated Actinomycetes.</title>
        <authorList>
            <person name="Currrie C."/>
            <person name="Chevrette M."/>
            <person name="Carlson C."/>
            <person name="Stubbendieck R."/>
            <person name="Wendt-Pienkowski E."/>
        </authorList>
    </citation>
    <scope>NUCLEOTIDE SEQUENCE [LARGE SCALE GENOMIC DNA]</scope>
    <source>
        <strain evidence="3 4">SID7754</strain>
    </source>
</reference>
<evidence type="ECO:0000256" key="1">
    <source>
        <dbReference type="SAM" id="MobiDB-lite"/>
    </source>
</evidence>
<feature type="region of interest" description="Disordered" evidence="1">
    <location>
        <begin position="1"/>
        <end position="31"/>
    </location>
</feature>
<dbReference type="Proteomes" id="UP000470520">
    <property type="component" value="Unassembled WGS sequence"/>
</dbReference>
<keyword evidence="2" id="KW-1133">Transmembrane helix</keyword>
<evidence type="ECO:0008006" key="5">
    <source>
        <dbReference type="Google" id="ProtNLM"/>
    </source>
</evidence>
<feature type="transmembrane region" description="Helical" evidence="2">
    <location>
        <begin position="125"/>
        <end position="146"/>
    </location>
</feature>
<evidence type="ECO:0000313" key="3">
    <source>
        <dbReference type="EMBL" id="NEB91525.1"/>
    </source>
</evidence>
<keyword evidence="2" id="KW-0812">Transmembrane</keyword>
<gene>
    <name evidence="3" type="ORF">G3I21_07295</name>
</gene>
<evidence type="ECO:0000313" key="4">
    <source>
        <dbReference type="Proteomes" id="UP000470520"/>
    </source>
</evidence>
<organism evidence="3 4">
    <name type="scientific">Streptomyces bauhiniae</name>
    <dbReference type="NCBI Taxonomy" id="2340725"/>
    <lineage>
        <taxon>Bacteria</taxon>
        <taxon>Bacillati</taxon>
        <taxon>Actinomycetota</taxon>
        <taxon>Actinomycetes</taxon>
        <taxon>Kitasatosporales</taxon>
        <taxon>Streptomycetaceae</taxon>
        <taxon>Streptomyces</taxon>
    </lineage>
</organism>
<feature type="transmembrane region" description="Helical" evidence="2">
    <location>
        <begin position="51"/>
        <end position="76"/>
    </location>
</feature>
<sequence length="151" mass="15942">MSSGPVRAEYARSSARHRPARNVGSAERRRARGGAMSGYGAVGTQRGPWPVAYLVVVGVLAAGGALLNLLLCYLAIFATDDCGIHRPDPLRCTDGGLLLMWGLPWVGLVWAAGAALGVAARRRGFWPWCGLPLGTLVYAGGLMLAWRVVVA</sequence>